<name>A0A6G0JE20_9STRA</name>
<evidence type="ECO:0000313" key="7">
    <source>
        <dbReference type="Proteomes" id="UP000488956"/>
    </source>
</evidence>
<evidence type="ECO:0000313" key="3">
    <source>
        <dbReference type="EMBL" id="KAE9152909.1"/>
    </source>
</evidence>
<feature type="chain" id="PRO_5036384505" evidence="1">
    <location>
        <begin position="23"/>
        <end position="61"/>
    </location>
</feature>
<evidence type="ECO:0000313" key="2">
    <source>
        <dbReference type="EMBL" id="KAE9053638.1"/>
    </source>
</evidence>
<reference evidence="5 6" key="1">
    <citation type="submission" date="2018-09" db="EMBL/GenBank/DDBJ databases">
        <title>Genomic investigation of the strawberry pathogen Phytophthora fragariae indicates pathogenicity is determined by transcriptional variation in three key races.</title>
        <authorList>
            <person name="Adams T.M."/>
            <person name="Armitage A.D."/>
            <person name="Sobczyk M.K."/>
            <person name="Bates H.J."/>
            <person name="Dunwell J.M."/>
            <person name="Nellist C.F."/>
            <person name="Harrison R.J."/>
        </authorList>
    </citation>
    <scope>NUCLEOTIDE SEQUENCE [LARGE SCALE GENOMIC DNA]</scope>
    <source>
        <strain evidence="3 5">BC-23</strain>
        <strain evidence="4 6">NOV-77</strain>
        <strain evidence="2 7">ONT-3</strain>
    </source>
</reference>
<dbReference type="Proteomes" id="UP000476176">
    <property type="component" value="Unassembled WGS sequence"/>
</dbReference>
<dbReference type="AlphaFoldDB" id="A0A6G0JE20"/>
<evidence type="ECO:0000313" key="5">
    <source>
        <dbReference type="Proteomes" id="UP000476176"/>
    </source>
</evidence>
<proteinExistence type="predicted"/>
<organism evidence="2 7">
    <name type="scientific">Phytophthora fragariae</name>
    <dbReference type="NCBI Taxonomy" id="53985"/>
    <lineage>
        <taxon>Eukaryota</taxon>
        <taxon>Sar</taxon>
        <taxon>Stramenopiles</taxon>
        <taxon>Oomycota</taxon>
        <taxon>Peronosporomycetes</taxon>
        <taxon>Peronosporales</taxon>
        <taxon>Peronosporaceae</taxon>
        <taxon>Phytophthora</taxon>
    </lineage>
</organism>
<gene>
    <name evidence="3" type="ORF">PF004_g32825</name>
    <name evidence="4" type="ORF">PF008_g32651</name>
    <name evidence="2" type="ORF">PF010_g32832</name>
</gene>
<dbReference type="Proteomes" id="UP000486351">
    <property type="component" value="Unassembled WGS sequence"/>
</dbReference>
<protein>
    <submittedName>
        <fullName evidence="2">Uncharacterized protein</fullName>
    </submittedName>
</protein>
<feature type="signal peptide" evidence="1">
    <location>
        <begin position="1"/>
        <end position="22"/>
    </location>
</feature>
<dbReference type="EMBL" id="QXGC01011678">
    <property type="protein sequence ID" value="KAE9152909.1"/>
    <property type="molecule type" value="Genomic_DNA"/>
</dbReference>
<dbReference type="Proteomes" id="UP000488956">
    <property type="component" value="Unassembled WGS sequence"/>
</dbReference>
<evidence type="ECO:0000313" key="6">
    <source>
        <dbReference type="Proteomes" id="UP000486351"/>
    </source>
</evidence>
<evidence type="ECO:0000256" key="1">
    <source>
        <dbReference type="SAM" id="SignalP"/>
    </source>
</evidence>
<keyword evidence="1" id="KW-0732">Signal</keyword>
<sequence length="61" mass="6790">MYSLSASVLLLVKLWCKHRLLSSHLAVAPSWATAYCKWATAWCNTCTTSRSAPDGLFRLMA</sequence>
<evidence type="ECO:0000313" key="4">
    <source>
        <dbReference type="EMBL" id="KAE9262242.1"/>
    </source>
</evidence>
<dbReference type="EMBL" id="QXFY01009644">
    <property type="protein sequence ID" value="KAE9262242.1"/>
    <property type="molecule type" value="Genomic_DNA"/>
</dbReference>
<dbReference type="EMBL" id="QXFX01010736">
    <property type="protein sequence ID" value="KAE9053638.1"/>
    <property type="molecule type" value="Genomic_DNA"/>
</dbReference>
<comment type="caution">
    <text evidence="2">The sequence shown here is derived from an EMBL/GenBank/DDBJ whole genome shotgun (WGS) entry which is preliminary data.</text>
</comment>
<accession>A0A6G0JE20</accession>